<dbReference type="PANTHER" id="PTHR15010:SF0">
    <property type="entry name" value="ACYLOXYACYL HYDROLASE"/>
    <property type="match status" value="1"/>
</dbReference>
<dbReference type="SMART" id="SM00741">
    <property type="entry name" value="SapB"/>
    <property type="match status" value="1"/>
</dbReference>
<dbReference type="Gene3D" id="3.40.50.1110">
    <property type="entry name" value="SGNH hydrolase"/>
    <property type="match status" value="1"/>
</dbReference>
<gene>
    <name evidence="5" type="ORF">AKO1_006661</name>
</gene>
<dbReference type="EMBL" id="JAOPGA020001650">
    <property type="protein sequence ID" value="KAL0490188.1"/>
    <property type="molecule type" value="Genomic_DNA"/>
</dbReference>
<evidence type="ECO:0000313" key="6">
    <source>
        <dbReference type="Proteomes" id="UP001431209"/>
    </source>
</evidence>
<evidence type="ECO:0000256" key="2">
    <source>
        <dbReference type="SAM" id="MobiDB-lite"/>
    </source>
</evidence>
<keyword evidence="3" id="KW-0732">Signal</keyword>
<reference evidence="5 6" key="1">
    <citation type="submission" date="2024-03" db="EMBL/GenBank/DDBJ databases">
        <title>The Acrasis kona genome and developmental transcriptomes reveal deep origins of eukaryotic multicellular pathways.</title>
        <authorList>
            <person name="Sheikh S."/>
            <person name="Fu C.-J."/>
            <person name="Brown M.W."/>
            <person name="Baldauf S.L."/>
        </authorList>
    </citation>
    <scope>NUCLEOTIDE SEQUENCE [LARGE SCALE GENOMIC DNA]</scope>
    <source>
        <strain evidence="5 6">ATCC MYA-3509</strain>
    </source>
</reference>
<protein>
    <submittedName>
        <fullName evidence="5">Acyloxyacyl hydrolase</fullName>
    </submittedName>
</protein>
<dbReference type="InterPro" id="IPR011001">
    <property type="entry name" value="Saposin-like"/>
</dbReference>
<evidence type="ECO:0000313" key="5">
    <source>
        <dbReference type="EMBL" id="KAL0490188.1"/>
    </source>
</evidence>
<feature type="signal peptide" evidence="3">
    <location>
        <begin position="1"/>
        <end position="18"/>
    </location>
</feature>
<evidence type="ECO:0000256" key="3">
    <source>
        <dbReference type="SAM" id="SignalP"/>
    </source>
</evidence>
<dbReference type="InterPro" id="IPR036514">
    <property type="entry name" value="SGNH_hydro_sf"/>
</dbReference>
<dbReference type="AlphaFoldDB" id="A0AAW2ZK21"/>
<evidence type="ECO:0000259" key="4">
    <source>
        <dbReference type="PROSITE" id="PS50015"/>
    </source>
</evidence>
<comment type="caution">
    <text evidence="5">The sequence shown here is derived from an EMBL/GenBank/DDBJ whole genome shotgun (WGS) entry which is preliminary data.</text>
</comment>
<feature type="chain" id="PRO_5043722044" evidence="3">
    <location>
        <begin position="19"/>
        <end position="536"/>
    </location>
</feature>
<dbReference type="Gene3D" id="1.10.225.10">
    <property type="entry name" value="Saposin-like"/>
    <property type="match status" value="1"/>
</dbReference>
<dbReference type="SUPFAM" id="SSF47862">
    <property type="entry name" value="Saposin"/>
    <property type="match status" value="1"/>
</dbReference>
<evidence type="ECO:0000256" key="1">
    <source>
        <dbReference type="ARBA" id="ARBA00023157"/>
    </source>
</evidence>
<dbReference type="PROSITE" id="PS50015">
    <property type="entry name" value="SAP_B"/>
    <property type="match status" value="1"/>
</dbReference>
<dbReference type="SUPFAM" id="SSF52266">
    <property type="entry name" value="SGNH hydrolase"/>
    <property type="match status" value="1"/>
</dbReference>
<dbReference type="GO" id="GO:0009104">
    <property type="term" value="P:lipopolysaccharide catabolic process"/>
    <property type="evidence" value="ECO:0007669"/>
    <property type="project" value="TreeGrafter"/>
</dbReference>
<dbReference type="InterPro" id="IPR039676">
    <property type="entry name" value="AOAH"/>
</dbReference>
<dbReference type="Pfam" id="PF00657">
    <property type="entry name" value="Lipase_GDSL"/>
    <property type="match status" value="1"/>
</dbReference>
<feature type="domain" description="Saposin B-type" evidence="4">
    <location>
        <begin position="31"/>
        <end position="110"/>
    </location>
</feature>
<keyword evidence="1" id="KW-1015">Disulfide bond</keyword>
<keyword evidence="5" id="KW-0378">Hydrolase</keyword>
<dbReference type="InterPro" id="IPR001087">
    <property type="entry name" value="GDSL"/>
</dbReference>
<accession>A0AAW2ZK21</accession>
<organism evidence="5 6">
    <name type="scientific">Acrasis kona</name>
    <dbReference type="NCBI Taxonomy" id="1008807"/>
    <lineage>
        <taxon>Eukaryota</taxon>
        <taxon>Discoba</taxon>
        <taxon>Heterolobosea</taxon>
        <taxon>Tetramitia</taxon>
        <taxon>Eutetramitia</taxon>
        <taxon>Acrasidae</taxon>
        <taxon>Acrasis</taxon>
    </lineage>
</organism>
<dbReference type="Proteomes" id="UP001431209">
    <property type="component" value="Unassembled WGS sequence"/>
</dbReference>
<dbReference type="PANTHER" id="PTHR15010">
    <property type="entry name" value="ACYLOXYACYL HYDROLASE"/>
    <property type="match status" value="1"/>
</dbReference>
<name>A0AAW2ZK21_9EUKA</name>
<keyword evidence="6" id="KW-1185">Reference proteome</keyword>
<sequence length="536" mass="60310">KWAFAVLLLFLVVSVASSLSNYRDKFSEGDRGTICLSCAVVITSLERYILFKEPNIEKAISKYCDLFGGKVASICRVFIAVEARPLLILLKNKQKPDAVCKALGFCRGYEHCQLHPVDGETKFETAQLRKDPWWLPLIQPFLDALKNHVPLVDGDGDLFSTIDTFRGSAWRGKDCDDRSRDIYPGRKVQDRDPDVDSDCNGIKGTSPSGQSYEDLYCSKTTRRGVAILGDSAGAHFRLPPQLLEPAYINATIYSSVPRIAELEADWPHLSWVTSFTEDKTGVTPGPSQSIYKKLKKRNRCNHRDYQNISVNGARSGTMKDISKTLSRNQTQDHPMLLFYALVGNDVCNGHPGDPGTPVDQFRQNVEATLDHLDTILPKGSYVVFEGLAVGGKLYEILQNETHPLGAPYPMVYDFLTCVKRNPCYGWMNTNETIRAKTTSHAEELSAVYQKIINEKSYNNFKMIYHDFPFEDVIPHVKTAWKEMIEPFDGFHPSQLLGSLTADVIWDFLEKNHPDAIGEVNPYNDKIEELFGDQGGY</sequence>
<proteinExistence type="predicted"/>
<feature type="region of interest" description="Disordered" evidence="2">
    <location>
        <begin position="181"/>
        <end position="206"/>
    </location>
</feature>
<dbReference type="InterPro" id="IPR008139">
    <property type="entry name" value="SaposinB_dom"/>
</dbReference>
<feature type="compositionally biased region" description="Basic and acidic residues" evidence="2">
    <location>
        <begin position="181"/>
        <end position="194"/>
    </location>
</feature>
<dbReference type="GO" id="GO:0005509">
    <property type="term" value="F:calcium ion binding"/>
    <property type="evidence" value="ECO:0007669"/>
    <property type="project" value="TreeGrafter"/>
</dbReference>
<dbReference type="GO" id="GO:0050528">
    <property type="term" value="F:acyloxyacyl hydrolase activity"/>
    <property type="evidence" value="ECO:0007669"/>
    <property type="project" value="InterPro"/>
</dbReference>
<feature type="non-terminal residue" evidence="5">
    <location>
        <position position="1"/>
    </location>
</feature>